<dbReference type="EMBL" id="AAGW02026644">
    <property type="status" value="NOT_ANNOTATED_CDS"/>
    <property type="molecule type" value="Genomic_DNA"/>
</dbReference>
<evidence type="ECO:0000256" key="1">
    <source>
        <dbReference type="ARBA" id="ARBA00004273"/>
    </source>
</evidence>
<evidence type="ECO:0000256" key="10">
    <source>
        <dbReference type="ARBA" id="ARBA00023136"/>
    </source>
</evidence>
<keyword evidence="7" id="KW-0007">Acetylation</keyword>
<dbReference type="Ensembl" id="ENSOCUT00000056372.1">
    <property type="protein sequence ID" value="ENSOCUP00000028784.1"/>
    <property type="gene ID" value="ENSOCUG00000030810.1"/>
</dbReference>
<comment type="function">
    <text evidence="12 15">Subunit e, of the mitochondrial membrane ATP synthase complex (F(1)F(0) ATP synthase or Complex V) that produces ATP from ADP in the presence of a proton gradient across the membrane which is generated by electron transport complexes of the respiratory chain. ATP synthase complex consist of a soluble F(1) head domain - the catalytic core - and a membrane F(1) domain - the membrane proton channel. These two domains are linked by a central stalk rotating inside the F(1) region and a stationary peripheral stalk. During catalysis, ATP synthesis in the catalytic domain of F(1) is coupled via a rotary mechanism of the central stalk subunits to proton translocation. In vivo, can only synthesize ATP although its ATP hydrolase activity can be activated artificially in vitro. Part of the complex F(0) domain.</text>
</comment>
<keyword evidence="3 15" id="KW-0813">Transport</keyword>
<keyword evidence="4 15" id="KW-0138">CF(0)</keyword>
<dbReference type="GO" id="GO:0045259">
    <property type="term" value="C:proton-transporting ATP synthase complex"/>
    <property type="evidence" value="ECO:0007669"/>
    <property type="project" value="UniProtKB-UniRule"/>
</dbReference>
<dbReference type="GO" id="GO:0015078">
    <property type="term" value="F:proton transmembrane transporter activity"/>
    <property type="evidence" value="ECO:0007669"/>
    <property type="project" value="InterPro"/>
</dbReference>
<evidence type="ECO:0000256" key="5">
    <source>
        <dbReference type="ARBA" id="ARBA00022781"/>
    </source>
</evidence>
<evidence type="ECO:0000256" key="6">
    <source>
        <dbReference type="ARBA" id="ARBA00022792"/>
    </source>
</evidence>
<evidence type="ECO:0000256" key="7">
    <source>
        <dbReference type="ARBA" id="ARBA00022990"/>
    </source>
</evidence>
<accession>A0A5F9C6V8</accession>
<dbReference type="PANTHER" id="PTHR12427">
    <property type="entry name" value="ATP SYNTHASE E CHAIN, MITOCHONDRIAL"/>
    <property type="match status" value="1"/>
</dbReference>
<keyword evidence="9 15" id="KW-0496">Mitochondrion</keyword>
<comment type="subunit">
    <text evidence="15">F-type ATPases have 2 components, CF(1) - the catalytic core - and CF(0) - the membrane proton channel. CF(1) and CF(0) have multiple subunits.</text>
</comment>
<keyword evidence="8 15" id="KW-0406">Ion transport</keyword>
<dbReference type="SMR" id="A0A5F9C6V8"/>
<evidence type="ECO:0000313" key="18">
    <source>
        <dbReference type="Proteomes" id="UP000001811"/>
    </source>
</evidence>
<dbReference type="InterPro" id="IPR008386">
    <property type="entry name" value="ATP_synth_F0_esu_mt"/>
</dbReference>
<evidence type="ECO:0000256" key="16">
    <source>
        <dbReference type="SAM" id="MobiDB-lite"/>
    </source>
</evidence>
<evidence type="ECO:0000256" key="13">
    <source>
        <dbReference type="ARBA" id="ARBA00064647"/>
    </source>
</evidence>
<keyword evidence="18" id="KW-1185">Reference proteome</keyword>
<dbReference type="STRING" id="9986.ENSOCUP00000028784"/>
<evidence type="ECO:0000256" key="3">
    <source>
        <dbReference type="ARBA" id="ARBA00022448"/>
    </source>
</evidence>
<proteinExistence type="inferred from homology"/>
<evidence type="ECO:0000256" key="2">
    <source>
        <dbReference type="ARBA" id="ARBA00007333"/>
    </source>
</evidence>
<dbReference type="GO" id="GO:0015986">
    <property type="term" value="P:proton motive force-driven ATP synthesis"/>
    <property type="evidence" value="ECO:0007669"/>
    <property type="project" value="InterPro"/>
</dbReference>
<sequence>MVPPVHVSPFIKLGRYSALFLGAAQESGDTVSYLKPCAEEERRLAAAGKQKQDELKPISRERAEGTAAAPRGPGVVAQGGWPASGGWEGHPNCSLFAAAEDDSILK</sequence>
<evidence type="ECO:0000256" key="4">
    <source>
        <dbReference type="ARBA" id="ARBA00022547"/>
    </source>
</evidence>
<feature type="compositionally biased region" description="Basic and acidic residues" evidence="16">
    <location>
        <begin position="43"/>
        <end position="64"/>
    </location>
</feature>
<dbReference type="Proteomes" id="UP000001811">
    <property type="component" value="Chromosome 16"/>
</dbReference>
<reference evidence="17" key="2">
    <citation type="submission" date="2025-08" db="UniProtKB">
        <authorList>
            <consortium name="Ensembl"/>
        </authorList>
    </citation>
    <scope>IDENTIFICATION</scope>
    <source>
        <strain evidence="17">Thorbecke</strain>
    </source>
</reference>
<dbReference type="AlphaFoldDB" id="A0A5F9C6V8"/>
<keyword evidence="10" id="KW-0472">Membrane</keyword>
<comment type="subunit">
    <text evidence="13">Component of the ATP synthase complex composed at least of ATP5F1A/subunit alpha, ATP5F1B/subunit beta, ATP5MC1/subunit c (homooctomer), MT-ATP6/subunit a, MT-ATP8/subunit 8, ATP5ME/subunit e, ATP5MF/subunit f, ATP5MG/subunit g, ATP5MK/subunit k, ATP5MJ/subunit j, ATP5F1C/subunit gamma, ATP5F1D/subunit delta, ATP5F1E/subunit epsilon, ATP5PF/subunit F6, ATP5PB/subunit b, ATP5PD/subunit d, ATP5PO/subunit OSCP. ATP synthase complex consists of a soluble F(1) head domain (subunits alpha(3) and beta(3)) - the catalytic core - and a membrane F(0) domain - the membrane proton channel (subunits c, a, 8, e, f, g, k and j). These two domains are linked by a central stalk (subunits gamma, delta, and epsilon) rotating inside the F1 region and a stationary peripheral stalk (subunits F6, b, d, and OSCP).</text>
</comment>
<evidence type="ECO:0000256" key="11">
    <source>
        <dbReference type="ARBA" id="ARBA00023310"/>
    </source>
</evidence>
<evidence type="ECO:0000313" key="17">
    <source>
        <dbReference type="Ensembl" id="ENSOCUP00000028784.1"/>
    </source>
</evidence>
<evidence type="ECO:0000256" key="15">
    <source>
        <dbReference type="RuleBase" id="RU367005"/>
    </source>
</evidence>
<dbReference type="GO" id="GO:0005743">
    <property type="term" value="C:mitochondrial inner membrane"/>
    <property type="evidence" value="ECO:0007669"/>
    <property type="project" value="UniProtKB-SubCell"/>
</dbReference>
<reference evidence="17" key="3">
    <citation type="submission" date="2025-09" db="UniProtKB">
        <authorList>
            <consortium name="Ensembl"/>
        </authorList>
    </citation>
    <scope>IDENTIFICATION</scope>
    <source>
        <strain evidence="17">Thorbecke</strain>
    </source>
</reference>
<dbReference type="GeneTree" id="ENSGT01010000224448"/>
<feature type="region of interest" description="Disordered" evidence="16">
    <location>
        <begin position="43"/>
        <end position="83"/>
    </location>
</feature>
<name>A0A5F9C6V8_RABIT</name>
<evidence type="ECO:0000256" key="12">
    <source>
        <dbReference type="ARBA" id="ARBA00057306"/>
    </source>
</evidence>
<protein>
    <recommendedName>
        <fullName evidence="14 15">ATP synthase F(0) complex subunit e, mitochondrial</fullName>
    </recommendedName>
</protein>
<comment type="similarity">
    <text evidence="2 15">Belongs to the ATPase e subunit family.</text>
</comment>
<keyword evidence="11 15" id="KW-0066">ATP synthesis</keyword>
<dbReference type="Pfam" id="PF05680">
    <property type="entry name" value="ATP-synt_E"/>
    <property type="match status" value="1"/>
</dbReference>
<keyword evidence="6 15" id="KW-0999">Mitochondrion inner membrane</keyword>
<dbReference type="PANTHER" id="PTHR12427:SF1">
    <property type="entry name" value="ATP SYNTHASE SUBUNIT E, MITOCHONDRIAL"/>
    <property type="match status" value="1"/>
</dbReference>
<dbReference type="InParanoid" id="A0A5F9C6V8"/>
<evidence type="ECO:0000256" key="9">
    <source>
        <dbReference type="ARBA" id="ARBA00023128"/>
    </source>
</evidence>
<reference evidence="17 18" key="1">
    <citation type="journal article" date="2011" name="Nature">
        <title>A high-resolution map of human evolutionary constraint using 29 mammals.</title>
        <authorList>
            <person name="Lindblad-Toh K."/>
            <person name="Garber M."/>
            <person name="Zuk O."/>
            <person name="Lin M.F."/>
            <person name="Parker B.J."/>
            <person name="Washietl S."/>
            <person name="Kheradpour P."/>
            <person name="Ernst J."/>
            <person name="Jordan G."/>
            <person name="Mauceli E."/>
            <person name="Ward L.D."/>
            <person name="Lowe C.B."/>
            <person name="Holloway A.K."/>
            <person name="Clamp M."/>
            <person name="Gnerre S."/>
            <person name="Alfoldi J."/>
            <person name="Beal K."/>
            <person name="Chang J."/>
            <person name="Clawson H."/>
            <person name="Cuff J."/>
            <person name="Di Palma F."/>
            <person name="Fitzgerald S."/>
            <person name="Flicek P."/>
            <person name="Guttman M."/>
            <person name="Hubisz M.J."/>
            <person name="Jaffe D.B."/>
            <person name="Jungreis I."/>
            <person name="Kent W.J."/>
            <person name="Kostka D."/>
            <person name="Lara M."/>
            <person name="Martins A.L."/>
            <person name="Massingham T."/>
            <person name="Moltke I."/>
            <person name="Raney B.J."/>
            <person name="Rasmussen M.D."/>
            <person name="Robinson J."/>
            <person name="Stark A."/>
            <person name="Vilella A.J."/>
            <person name="Wen J."/>
            <person name="Xie X."/>
            <person name="Zody M.C."/>
            <person name="Baldwin J."/>
            <person name="Bloom T."/>
            <person name="Chin C.W."/>
            <person name="Heiman D."/>
            <person name="Nicol R."/>
            <person name="Nusbaum C."/>
            <person name="Young S."/>
            <person name="Wilkinson J."/>
            <person name="Worley K.C."/>
            <person name="Kovar C.L."/>
            <person name="Muzny D.M."/>
            <person name="Gibbs R.A."/>
            <person name="Cree A."/>
            <person name="Dihn H.H."/>
            <person name="Fowler G."/>
            <person name="Jhangiani S."/>
            <person name="Joshi V."/>
            <person name="Lee S."/>
            <person name="Lewis L.R."/>
            <person name="Nazareth L.V."/>
            <person name="Okwuonu G."/>
            <person name="Santibanez J."/>
            <person name="Warren W.C."/>
            <person name="Mardis E.R."/>
            <person name="Weinstock G.M."/>
            <person name="Wilson R.K."/>
            <person name="Delehaunty K."/>
            <person name="Dooling D."/>
            <person name="Fronik C."/>
            <person name="Fulton L."/>
            <person name="Fulton B."/>
            <person name="Graves T."/>
            <person name="Minx P."/>
            <person name="Sodergren E."/>
            <person name="Birney E."/>
            <person name="Margulies E.H."/>
            <person name="Herrero J."/>
            <person name="Green E.D."/>
            <person name="Haussler D."/>
            <person name="Siepel A."/>
            <person name="Goldman N."/>
            <person name="Pollard K.S."/>
            <person name="Pedersen J.S."/>
            <person name="Lander E.S."/>
            <person name="Kellis M."/>
        </authorList>
    </citation>
    <scope>NUCLEOTIDE SEQUENCE [LARGE SCALE GENOMIC DNA]</scope>
    <source>
        <strain evidence="17 18">Thorbecke inbred</strain>
    </source>
</reference>
<comment type="subcellular location">
    <subcellularLocation>
        <location evidence="1 15">Mitochondrion inner membrane</location>
    </subcellularLocation>
</comment>
<evidence type="ECO:0000256" key="14">
    <source>
        <dbReference type="ARBA" id="ARBA00074682"/>
    </source>
</evidence>
<dbReference type="Bgee" id="ENSOCUG00000030810">
    <property type="expression patterns" value="Expressed in brain and 11 other cell types or tissues"/>
</dbReference>
<organism evidence="17 18">
    <name type="scientific">Oryctolagus cuniculus</name>
    <name type="common">Rabbit</name>
    <dbReference type="NCBI Taxonomy" id="9986"/>
    <lineage>
        <taxon>Eukaryota</taxon>
        <taxon>Metazoa</taxon>
        <taxon>Chordata</taxon>
        <taxon>Craniata</taxon>
        <taxon>Vertebrata</taxon>
        <taxon>Euteleostomi</taxon>
        <taxon>Mammalia</taxon>
        <taxon>Eutheria</taxon>
        <taxon>Euarchontoglires</taxon>
        <taxon>Glires</taxon>
        <taxon>Lagomorpha</taxon>
        <taxon>Leporidae</taxon>
        <taxon>Oryctolagus</taxon>
    </lineage>
</organism>
<keyword evidence="5 15" id="KW-0375">Hydrogen ion transport</keyword>
<evidence type="ECO:0000256" key="8">
    <source>
        <dbReference type="ARBA" id="ARBA00023065"/>
    </source>
</evidence>